<dbReference type="SUPFAM" id="SSF102588">
    <property type="entry name" value="LmbE-like"/>
    <property type="match status" value="1"/>
</dbReference>
<dbReference type="EMBL" id="BJNG01000015">
    <property type="protein sequence ID" value="GEC19618.1"/>
    <property type="molecule type" value="Genomic_DNA"/>
</dbReference>
<comment type="caution">
    <text evidence="1">The sequence shown here is derived from an EMBL/GenBank/DDBJ whole genome shotgun (WGS) entry which is preliminary data.</text>
</comment>
<dbReference type="Gene3D" id="3.40.50.10320">
    <property type="entry name" value="LmbE-like"/>
    <property type="match status" value="1"/>
</dbReference>
<dbReference type="Proteomes" id="UP000320338">
    <property type="component" value="Unassembled WGS sequence"/>
</dbReference>
<dbReference type="RefSeq" id="WP_141278163.1">
    <property type="nucleotide sequence ID" value="NZ_BAAARZ010000044.1"/>
</dbReference>
<reference evidence="1 2" key="1">
    <citation type="submission" date="2019-06" db="EMBL/GenBank/DDBJ databases">
        <title>Whole genome shotgun sequence of Pseudonocardia hydrocarbonoxydans NBRC 14498.</title>
        <authorList>
            <person name="Hosoyama A."/>
            <person name="Uohara A."/>
            <person name="Ohji S."/>
            <person name="Ichikawa N."/>
        </authorList>
    </citation>
    <scope>NUCLEOTIDE SEQUENCE [LARGE SCALE GENOMIC DNA]</scope>
    <source>
        <strain evidence="1 2">NBRC 14498</strain>
    </source>
</reference>
<dbReference type="SUPFAM" id="SSF53335">
    <property type="entry name" value="S-adenosyl-L-methionine-dependent methyltransferases"/>
    <property type="match status" value="1"/>
</dbReference>
<organism evidence="1 2">
    <name type="scientific">Pseudonocardia hydrocarbonoxydans</name>
    <dbReference type="NCBI Taxonomy" id="76726"/>
    <lineage>
        <taxon>Bacteria</taxon>
        <taxon>Bacillati</taxon>
        <taxon>Actinomycetota</taxon>
        <taxon>Actinomycetes</taxon>
        <taxon>Pseudonocardiales</taxon>
        <taxon>Pseudonocardiaceae</taxon>
        <taxon>Pseudonocardia</taxon>
    </lineage>
</organism>
<dbReference type="GO" id="GO:0009312">
    <property type="term" value="P:oligosaccharide biosynthetic process"/>
    <property type="evidence" value="ECO:0007669"/>
    <property type="project" value="InterPro"/>
</dbReference>
<name>A0A4Y3WMC1_9PSEU</name>
<dbReference type="GO" id="GO:0008757">
    <property type="term" value="F:S-adenosylmethionine-dependent methyltransferase activity"/>
    <property type="evidence" value="ECO:0007669"/>
    <property type="project" value="InterPro"/>
</dbReference>
<gene>
    <name evidence="1" type="ORF">PHY01_19010</name>
</gene>
<sequence length="381" mass="39993">MTTAPDRRPAPPPIDPAALGRVVAVAARPDDGLLAVGGLLRAVLDAGGRVEVVVATGAGPDALDGALAATGLDGVPVHRLGLPGPDDLAGALAPLLRDADTVLAPWTGDPHPDHAATGRAAAAAAPVTAFGFGYPAGTWERVATDDPSVPWEHAYTHPLDAGARAAKRRARACFGVAAAREPGTEVVFRYPRSSGAPRARFDELYARGVGDPWETRTAWYERRKRAMVLACLPAERYRHAAEPACGTGALTGDLAARCDRISASDFAGSAVAQTAATAPAHVEVSRLTLPDPAALPAGIDLAVLSEILYYLSDDDLAAVVDRLAEAVELGGDIVLVHWDGWPAEAPRDGAAAHRVLRADPRFETLVEHVDEEFLLHVLRRW</sequence>
<evidence type="ECO:0000313" key="1">
    <source>
        <dbReference type="EMBL" id="GEC19618.1"/>
    </source>
</evidence>
<dbReference type="AlphaFoldDB" id="A0A4Y3WMC1"/>
<dbReference type="InterPro" id="IPR008715">
    <property type="entry name" value="SAM-MeTfrase_NodS-like"/>
</dbReference>
<accession>A0A4Y3WMC1</accession>
<evidence type="ECO:0000313" key="2">
    <source>
        <dbReference type="Proteomes" id="UP000320338"/>
    </source>
</evidence>
<protein>
    <recommendedName>
        <fullName evidence="3">Methyltransferase</fullName>
    </recommendedName>
</protein>
<dbReference type="InterPro" id="IPR029063">
    <property type="entry name" value="SAM-dependent_MTases_sf"/>
</dbReference>
<evidence type="ECO:0008006" key="3">
    <source>
        <dbReference type="Google" id="ProtNLM"/>
    </source>
</evidence>
<dbReference type="InterPro" id="IPR024078">
    <property type="entry name" value="LmbE-like_dom_sf"/>
</dbReference>
<keyword evidence="2" id="KW-1185">Reference proteome</keyword>
<proteinExistence type="predicted"/>
<dbReference type="Pfam" id="PF05401">
    <property type="entry name" value="NodS"/>
    <property type="match status" value="1"/>
</dbReference>
<dbReference type="OrthoDB" id="116799at2"/>
<dbReference type="Gene3D" id="3.40.50.150">
    <property type="entry name" value="Vaccinia Virus protein VP39"/>
    <property type="match status" value="1"/>
</dbReference>